<dbReference type="OrthoDB" id="239917at2"/>
<proteinExistence type="predicted"/>
<dbReference type="AlphaFoldDB" id="A0A5C5WA83"/>
<name>A0A5C5WA83_9BACT</name>
<dbReference type="RefSeq" id="WP_146572282.1">
    <property type="nucleotide sequence ID" value="NZ_SJPH01000002.1"/>
</dbReference>
<organism evidence="1 2">
    <name type="scientific">Botrimarina hoheduenensis</name>
    <dbReference type="NCBI Taxonomy" id="2528000"/>
    <lineage>
        <taxon>Bacteria</taxon>
        <taxon>Pseudomonadati</taxon>
        <taxon>Planctomycetota</taxon>
        <taxon>Planctomycetia</taxon>
        <taxon>Pirellulales</taxon>
        <taxon>Lacipirellulaceae</taxon>
        <taxon>Botrimarina</taxon>
    </lineage>
</organism>
<sequence>MRPRPAYTLIELLVATASASVLVVGLSAALFVSAKALNVDEGASIARSNGDAQLNRLLTDVGSALRFTERSPTALAFSVPDFTGDDQPETLRYAWSGTPGDPLTRSINGSAALPLVRDVRSLSFAGLEQVVAATDVTVAPDPPWPIVESFASQALSSAGVQVTIAAPLGIVADELLLATVVVRNDRVASLVAPIGWSLLQLEQEDGKVTLGVWWKRATASEPATYQWTWAGNEHALGWILRISNQYAGNPITAFAAANGKSKDPVGPATSSTLDNSLVVRVGGFHDDDITVGAPGLAGHTPVLMQASSNKCSGGCGYRPLKVAGLSGESLFALTAAQEYRTLTVIVAPKQ</sequence>
<gene>
    <name evidence="1" type="ORF">Pla111_11850</name>
</gene>
<accession>A0A5C5WA83</accession>
<protein>
    <submittedName>
        <fullName evidence="1">Uncharacterized protein</fullName>
    </submittedName>
</protein>
<evidence type="ECO:0000313" key="2">
    <source>
        <dbReference type="Proteomes" id="UP000318995"/>
    </source>
</evidence>
<dbReference type="Proteomes" id="UP000318995">
    <property type="component" value="Unassembled WGS sequence"/>
</dbReference>
<dbReference type="EMBL" id="SJPH01000002">
    <property type="protein sequence ID" value="TWT47570.1"/>
    <property type="molecule type" value="Genomic_DNA"/>
</dbReference>
<reference evidence="1 2" key="1">
    <citation type="submission" date="2019-02" db="EMBL/GenBank/DDBJ databases">
        <title>Deep-cultivation of Planctomycetes and their phenomic and genomic characterization uncovers novel biology.</title>
        <authorList>
            <person name="Wiegand S."/>
            <person name="Jogler M."/>
            <person name="Boedeker C."/>
            <person name="Pinto D."/>
            <person name="Vollmers J."/>
            <person name="Rivas-Marin E."/>
            <person name="Kohn T."/>
            <person name="Peeters S.H."/>
            <person name="Heuer A."/>
            <person name="Rast P."/>
            <person name="Oberbeckmann S."/>
            <person name="Bunk B."/>
            <person name="Jeske O."/>
            <person name="Meyerdierks A."/>
            <person name="Storesund J.E."/>
            <person name="Kallscheuer N."/>
            <person name="Luecker S."/>
            <person name="Lage O.M."/>
            <person name="Pohl T."/>
            <person name="Merkel B.J."/>
            <person name="Hornburger P."/>
            <person name="Mueller R.-W."/>
            <person name="Bruemmer F."/>
            <person name="Labrenz M."/>
            <person name="Spormann A.M."/>
            <person name="Op Den Camp H."/>
            <person name="Overmann J."/>
            <person name="Amann R."/>
            <person name="Jetten M.S.M."/>
            <person name="Mascher T."/>
            <person name="Medema M.H."/>
            <person name="Devos D.P."/>
            <person name="Kaster A.-K."/>
            <person name="Ovreas L."/>
            <person name="Rohde M."/>
            <person name="Galperin M.Y."/>
            <person name="Jogler C."/>
        </authorList>
    </citation>
    <scope>NUCLEOTIDE SEQUENCE [LARGE SCALE GENOMIC DNA]</scope>
    <source>
        <strain evidence="1 2">Pla111</strain>
    </source>
</reference>
<comment type="caution">
    <text evidence="1">The sequence shown here is derived from an EMBL/GenBank/DDBJ whole genome shotgun (WGS) entry which is preliminary data.</text>
</comment>
<keyword evidence="2" id="KW-1185">Reference proteome</keyword>
<evidence type="ECO:0000313" key="1">
    <source>
        <dbReference type="EMBL" id="TWT47570.1"/>
    </source>
</evidence>